<organism evidence="3 4">
    <name type="scientific">Drechslerella stenobrocha 248</name>
    <dbReference type="NCBI Taxonomy" id="1043628"/>
    <lineage>
        <taxon>Eukaryota</taxon>
        <taxon>Fungi</taxon>
        <taxon>Dikarya</taxon>
        <taxon>Ascomycota</taxon>
        <taxon>Pezizomycotina</taxon>
        <taxon>Orbiliomycetes</taxon>
        <taxon>Orbiliales</taxon>
        <taxon>Orbiliaceae</taxon>
        <taxon>Drechslerella</taxon>
    </lineage>
</organism>
<reference evidence="3 4" key="1">
    <citation type="submission" date="2013-05" db="EMBL/GenBank/DDBJ databases">
        <title>Drechslerella stenobrocha genome reveals carnivorous origination and mechanical trapping mechanism of predatory fungi.</title>
        <authorList>
            <person name="Liu X."/>
            <person name="Zhang W."/>
            <person name="Liu K."/>
        </authorList>
    </citation>
    <scope>NUCLEOTIDE SEQUENCE [LARGE SCALE GENOMIC DNA]</scope>
    <source>
        <strain evidence="3 4">248</strain>
    </source>
</reference>
<evidence type="ECO:0000313" key="3">
    <source>
        <dbReference type="EMBL" id="EWC46941.1"/>
    </source>
</evidence>
<feature type="region of interest" description="Disordered" evidence="1">
    <location>
        <begin position="202"/>
        <end position="233"/>
    </location>
</feature>
<feature type="region of interest" description="Disordered" evidence="1">
    <location>
        <begin position="97"/>
        <end position="190"/>
    </location>
</feature>
<feature type="region of interest" description="Disordered" evidence="1">
    <location>
        <begin position="280"/>
        <end position="330"/>
    </location>
</feature>
<dbReference type="EMBL" id="KI966413">
    <property type="protein sequence ID" value="EWC46941.1"/>
    <property type="molecule type" value="Genomic_DNA"/>
</dbReference>
<feature type="compositionally biased region" description="Polar residues" evidence="1">
    <location>
        <begin position="306"/>
        <end position="317"/>
    </location>
</feature>
<accession>W7HS77</accession>
<feature type="compositionally biased region" description="Low complexity" evidence="1">
    <location>
        <begin position="320"/>
        <end position="330"/>
    </location>
</feature>
<dbReference type="OrthoDB" id="10259622at2759"/>
<feature type="compositionally biased region" description="Low complexity" evidence="1">
    <location>
        <begin position="45"/>
        <end position="61"/>
    </location>
</feature>
<feature type="compositionally biased region" description="Basic and acidic residues" evidence="1">
    <location>
        <begin position="218"/>
        <end position="228"/>
    </location>
</feature>
<keyword evidence="2" id="KW-0812">Transmembrane</keyword>
<feature type="compositionally biased region" description="Polar residues" evidence="1">
    <location>
        <begin position="583"/>
        <end position="594"/>
    </location>
</feature>
<feature type="compositionally biased region" description="Basic residues" evidence="1">
    <location>
        <begin position="923"/>
        <end position="934"/>
    </location>
</feature>
<protein>
    <submittedName>
        <fullName evidence="3">Uncharacterized protein</fullName>
    </submittedName>
</protein>
<evidence type="ECO:0000256" key="2">
    <source>
        <dbReference type="SAM" id="Phobius"/>
    </source>
</evidence>
<feature type="compositionally biased region" description="Polar residues" evidence="1">
    <location>
        <begin position="124"/>
        <end position="134"/>
    </location>
</feature>
<evidence type="ECO:0000256" key="1">
    <source>
        <dbReference type="SAM" id="MobiDB-lite"/>
    </source>
</evidence>
<feature type="region of interest" description="Disordered" evidence="1">
    <location>
        <begin position="1"/>
        <end position="25"/>
    </location>
</feature>
<feature type="compositionally biased region" description="Gly residues" evidence="1">
    <location>
        <begin position="1"/>
        <end position="10"/>
    </location>
</feature>
<keyword evidence="2" id="KW-1133">Transmembrane helix</keyword>
<feature type="compositionally biased region" description="Polar residues" evidence="1">
    <location>
        <begin position="553"/>
        <end position="570"/>
    </location>
</feature>
<sequence>MFKGLGGNLGGLFTKKTSAERRPQEIEQPAPFKVLTISDLPKLGATTAAPAQPAAVPQKTTRQLVLSDGPRRSIPEDSYIVPQTLDGRKSYAASIISSSTLKQSRSDHTWNQQRDDEIPPMPSRSDNLQTNPFMSNEDADDQNSPYDGGRSPYDNASVFNYYTGGAATPNPNAPHRGPSNRSQVPTGVPERLRPGMIDLEGWSPSTSVSSNPFGNSPQDERYTGKYSRDVSPVSDAGPVNQDIRYSDCGVNPFQGLNGNAREEREGSGPARDIWDMIVGPAKPEANMPPPSPRIRIDTSALDPQPIANSSRGGQPQHLNPPGSASPSPISPLEWYRDILVHYQGRPSEINRAMSYVPTPTSPHPPGLSPPEITTMAVPYLVDIETELAELRRTQVNPQAEMLAQKERDMVRELIQRQLAHEQAIAALERATGGKRMTRQQLEATNIWSEIDLSGAKRRTTINRNGGGGGPQAGGNALDDRQSIQSTVTVWPGSNDGFVPPVPRIPDQLLVKSSQEPKESKPQKPSLGLFRWGSKVKREPKQPALREAKGAPVTTLTATLASPDIVNSTPYNPDEPAITHRDSANYNQNYTPSSDSSHETTLNEKEPPRHHVRSESTNTVSAPPPYTRGTASDSSNSRRNSRQYQGVPRPMARVQRFPVKVSDLPRLSTGPSEHPHTFGRAATFPDMQFTPTTPHRARSSQIYEERRAELKAPINLGDIGFRSNLPSDRRDRAEKQRRRQEKRERLFKRGGALWLCGLCCGVRKMTRRMKIFWWSVFLILIVVSVAAGTITAVKKSQQQPEAVPTEGPTLVTMGGLPPMPVGNVTVTPRLTNSVNTCIAPSTMWSCKLPPPLAAGLNSAQPIFSWRVFALNNSAEIVNPNPALPLLDEYRNFSKIDGVLGPLAEGEATNFYVSLLQSNTTNPPSKRKRSHARQFRRQATQPETGEITAAAELQKIPRATVLPNQYSSQQLRFFDRGLASEHFKFIIHFQKTIYLRTITPDTSSDGTNKLDADGGVDPSEARFVCTWPATRFITKIYTRPNATDSLGRRKFIVDPNTIGAIGGINAGGFAGYPVEIQEDIANYAIDRIGAISCNAIDERGNIDPTNVLRKPVQPGIGTGQVGVDFKGCQCSWSNFKESTGQGI</sequence>
<feature type="compositionally biased region" description="Basic and acidic residues" evidence="1">
    <location>
        <begin position="104"/>
        <end position="117"/>
    </location>
</feature>
<gene>
    <name evidence="3" type="ORF">DRE_03703</name>
</gene>
<proteinExistence type="predicted"/>
<feature type="region of interest" description="Disordered" evidence="1">
    <location>
        <begin position="512"/>
        <end position="698"/>
    </location>
</feature>
<name>W7HS77_9PEZI</name>
<feature type="region of interest" description="Disordered" evidence="1">
    <location>
        <begin position="45"/>
        <end position="81"/>
    </location>
</feature>
<feature type="compositionally biased region" description="Basic and acidic residues" evidence="1">
    <location>
        <begin position="595"/>
        <end position="608"/>
    </location>
</feature>
<dbReference type="AlphaFoldDB" id="W7HS77"/>
<feature type="compositionally biased region" description="Basic and acidic residues" evidence="1">
    <location>
        <begin position="535"/>
        <end position="548"/>
    </location>
</feature>
<dbReference type="Proteomes" id="UP000024837">
    <property type="component" value="Unassembled WGS sequence"/>
</dbReference>
<keyword evidence="4" id="KW-1185">Reference proteome</keyword>
<feature type="transmembrane region" description="Helical" evidence="2">
    <location>
        <begin position="770"/>
        <end position="792"/>
    </location>
</feature>
<keyword evidence="2" id="KW-0472">Membrane</keyword>
<feature type="region of interest" description="Disordered" evidence="1">
    <location>
        <begin position="916"/>
        <end position="944"/>
    </location>
</feature>
<dbReference type="HOGENOM" id="CLU_276072_0_0_1"/>
<feature type="region of interest" description="Disordered" evidence="1">
    <location>
        <begin position="720"/>
        <end position="742"/>
    </location>
</feature>
<feature type="compositionally biased region" description="Polar residues" evidence="1">
    <location>
        <begin position="203"/>
        <end position="217"/>
    </location>
</feature>
<feature type="region of interest" description="Disordered" evidence="1">
    <location>
        <begin position="457"/>
        <end position="478"/>
    </location>
</feature>
<evidence type="ECO:0000313" key="4">
    <source>
        <dbReference type="Proteomes" id="UP000024837"/>
    </source>
</evidence>